<gene>
    <name evidence="1" type="ORF">GTA51_08725</name>
</gene>
<comment type="caution">
    <text evidence="1">The sequence shown here is derived from an EMBL/GenBank/DDBJ whole genome shotgun (WGS) entry which is preliminary data.</text>
</comment>
<dbReference type="EMBL" id="WVUD01000012">
    <property type="protein sequence ID" value="MYL83215.1"/>
    <property type="molecule type" value="Genomic_DNA"/>
</dbReference>
<dbReference type="RefSeq" id="WP_160960338.1">
    <property type="nucleotide sequence ID" value="NZ_WVUD01000012.1"/>
</dbReference>
<dbReference type="Proteomes" id="UP000482487">
    <property type="component" value="Unassembled WGS sequence"/>
</dbReference>
<name>A0A7C9N599_9BACT</name>
<evidence type="ECO:0000313" key="1">
    <source>
        <dbReference type="EMBL" id="MYL83215.1"/>
    </source>
</evidence>
<keyword evidence="2" id="KW-1185">Reference proteome</keyword>
<dbReference type="OrthoDB" id="9802707at2"/>
<accession>A0A7C9N599</accession>
<evidence type="ECO:0000313" key="2">
    <source>
        <dbReference type="Proteomes" id="UP000482487"/>
    </source>
</evidence>
<protein>
    <submittedName>
        <fullName evidence="1">Uncharacterized protein</fullName>
    </submittedName>
</protein>
<proteinExistence type="predicted"/>
<reference evidence="1 2" key="1">
    <citation type="submission" date="2020-01" db="EMBL/GenBank/DDBJ databases">
        <title>Genome sequence of Desulfovibrio aerotolerans DSM 16695(T).</title>
        <authorList>
            <person name="Karnachuk O."/>
            <person name="Avakyan M."/>
            <person name="Mardanov A."/>
            <person name="Kadnikov V."/>
            <person name="Ravin N."/>
        </authorList>
    </citation>
    <scope>NUCLEOTIDE SEQUENCE [LARGE SCALE GENOMIC DNA]</scope>
    <source>
        <strain evidence="1 2">DSM 16695</strain>
    </source>
</reference>
<sequence>MAETIDDLTVNYEEDDVQLTKELDKVILTRGAWTTIIFRFVQWDPKKEAYSPDRYAIRRYKKSGDTYRVQSKFAISSRDQATKIVAALSRWIEAPEGEA</sequence>
<organism evidence="1 2">
    <name type="scientific">Solidesulfovibrio aerotolerans</name>
    <dbReference type="NCBI Taxonomy" id="295255"/>
    <lineage>
        <taxon>Bacteria</taxon>
        <taxon>Pseudomonadati</taxon>
        <taxon>Thermodesulfobacteriota</taxon>
        <taxon>Desulfovibrionia</taxon>
        <taxon>Desulfovibrionales</taxon>
        <taxon>Desulfovibrionaceae</taxon>
        <taxon>Solidesulfovibrio</taxon>
    </lineage>
</organism>
<dbReference type="AlphaFoldDB" id="A0A7C9N599"/>